<comment type="caution">
    <text evidence="1">The sequence shown here is derived from an EMBL/GenBank/DDBJ whole genome shotgun (WGS) entry which is preliminary data.</text>
</comment>
<accession>A0ACC0U571</accession>
<name>A0ACC0U571_9AGAM</name>
<evidence type="ECO:0000313" key="2">
    <source>
        <dbReference type="Proteomes" id="UP001207468"/>
    </source>
</evidence>
<keyword evidence="2" id="KW-1185">Reference proteome</keyword>
<dbReference type="EMBL" id="JAGFNK010000175">
    <property type="protein sequence ID" value="KAI9461734.1"/>
    <property type="molecule type" value="Genomic_DNA"/>
</dbReference>
<dbReference type="Proteomes" id="UP001207468">
    <property type="component" value="Unassembled WGS sequence"/>
</dbReference>
<reference evidence="1" key="1">
    <citation type="submission" date="2021-03" db="EMBL/GenBank/DDBJ databases">
        <title>Evolutionary priming and transition to the ectomycorrhizal habit in an iconic lineage of mushroom-forming fungi: is preadaptation a requirement?</title>
        <authorList>
            <consortium name="DOE Joint Genome Institute"/>
            <person name="Looney B.P."/>
            <person name="Miyauchi S."/>
            <person name="Morin E."/>
            <person name="Drula E."/>
            <person name="Courty P.E."/>
            <person name="Chicoki N."/>
            <person name="Fauchery L."/>
            <person name="Kohler A."/>
            <person name="Kuo A."/>
            <person name="LaButti K."/>
            <person name="Pangilinan J."/>
            <person name="Lipzen A."/>
            <person name="Riley R."/>
            <person name="Andreopoulos W."/>
            <person name="He G."/>
            <person name="Johnson J."/>
            <person name="Barry K.W."/>
            <person name="Grigoriev I.V."/>
            <person name="Nagy L."/>
            <person name="Hibbett D."/>
            <person name="Henrissat B."/>
            <person name="Matheny P.B."/>
            <person name="Labbe J."/>
            <person name="Martin A.F."/>
        </authorList>
    </citation>
    <scope>NUCLEOTIDE SEQUENCE</scope>
    <source>
        <strain evidence="1">BPL698</strain>
    </source>
</reference>
<evidence type="ECO:0000313" key="1">
    <source>
        <dbReference type="EMBL" id="KAI9461734.1"/>
    </source>
</evidence>
<gene>
    <name evidence="1" type="ORF">F5148DRAFT_1150567</name>
</gene>
<sequence length="320" mass="34261">MHNTVLSARSATGTNSSGSTAVRLLALIAVTLATRMPVAHLSEGGGQYAIRVVLTLPESDDLGFPAYRCVASCAIAPRAFPQCQGIPCRGVHDARRGHLACGTDAGRVNHCRLSRDGAGADTGGTEGDADSGTVWLACVHRNGHDKISIWDLLAELRLALVDRPARGPARAASTKSPPHSALEVLRDAVQVLLIEIRFSGDACKVWKDVFTCGGSQTVTGENEYKEQPDDQRDRLTYDPTGCSCDEGLLHPTCLEAAAATAAVFEGRPLHLDDETTAHTEVLAALNHYTTKLTYEDITVMLDLISSLQFSRMCPGIIRRT</sequence>
<proteinExistence type="predicted"/>
<protein>
    <submittedName>
        <fullName evidence="1">Uncharacterized protein</fullName>
    </submittedName>
</protein>
<organism evidence="1 2">
    <name type="scientific">Russula earlei</name>
    <dbReference type="NCBI Taxonomy" id="71964"/>
    <lineage>
        <taxon>Eukaryota</taxon>
        <taxon>Fungi</taxon>
        <taxon>Dikarya</taxon>
        <taxon>Basidiomycota</taxon>
        <taxon>Agaricomycotina</taxon>
        <taxon>Agaricomycetes</taxon>
        <taxon>Russulales</taxon>
        <taxon>Russulaceae</taxon>
        <taxon>Russula</taxon>
    </lineage>
</organism>